<keyword evidence="2" id="KW-1185">Reference proteome</keyword>
<dbReference type="RefSeq" id="WP_048599329.1">
    <property type="nucleotide sequence ID" value="NZ_CVPC01000010.1"/>
</dbReference>
<dbReference type="OrthoDB" id="7183688at2"/>
<evidence type="ECO:0000313" key="2">
    <source>
        <dbReference type="Proteomes" id="UP000048949"/>
    </source>
</evidence>
<organism evidence="1 2">
    <name type="scientific">Nereida ignava</name>
    <dbReference type="NCBI Taxonomy" id="282199"/>
    <lineage>
        <taxon>Bacteria</taxon>
        <taxon>Pseudomonadati</taxon>
        <taxon>Pseudomonadota</taxon>
        <taxon>Alphaproteobacteria</taxon>
        <taxon>Rhodobacterales</taxon>
        <taxon>Roseobacteraceae</taxon>
        <taxon>Nereida</taxon>
    </lineage>
</organism>
<dbReference type="STRING" id="282199.GCA_001049735_01965"/>
<gene>
    <name evidence="1" type="ORF">NIG5292_01966</name>
</gene>
<sequence>MSKKTLNAANLTALGADRLAGLLMEVSTGSADIKRRLRMELSHNLGASELAHDVRKRLAAIRKSKARVSWRKRKSLVADLNTQVAMIVDKIAPDDPDTAFDLLWQFIELAPSIYARADDRRGDIATAFHEALQHFEDIGPRTQMDNIALADRVWAAVSDNIYGEWDDIIGLLAETLGTDGLAALKERIVQFADTSSEQTAPDHEAFAFLCDLRGGSDYRTSQRRALVQKSLQEIAELSGDTEGYIAQFTAADLRRKSVAAEVATLKITDGQPEEALEILTNANTEFDPSAQDAWDSAYIAALLKLDRKTDAQTHRWACFETRLSGDHLRNFMKALPDFDDVDAEDRARQVVLAYPDAPHALHFCLTWPDLHTAAQLVIARADEFDGDDYEFLNVAADTLHQKYPLAATILLRAMIDFALIEGRTSRYGHIANHLRDCEMLSHDISDYGDLPTHESYVATLRTDHSSRSSFWEKYEGR</sequence>
<dbReference type="AlphaFoldDB" id="A0A0U1NME6"/>
<dbReference type="Pfam" id="PF21810">
    <property type="entry name" value="DUF6880"/>
    <property type="match status" value="1"/>
</dbReference>
<proteinExistence type="predicted"/>
<name>A0A0U1NME6_9RHOB</name>
<protein>
    <submittedName>
        <fullName evidence="1">Uncharacterized protein</fullName>
    </submittedName>
</protein>
<reference evidence="1 2" key="1">
    <citation type="submission" date="2015-04" db="EMBL/GenBank/DDBJ databases">
        <authorList>
            <person name="Syromyatnikov M.Y."/>
            <person name="Popov V.N."/>
        </authorList>
    </citation>
    <scope>NUCLEOTIDE SEQUENCE [LARGE SCALE GENOMIC DNA]</scope>
    <source>
        <strain evidence="1 2">CECT 5292</strain>
    </source>
</reference>
<dbReference type="EMBL" id="CVQV01000010">
    <property type="protein sequence ID" value="CRK75910.1"/>
    <property type="molecule type" value="Genomic_DNA"/>
</dbReference>
<accession>A0A0U1NME6</accession>
<dbReference type="Proteomes" id="UP000048949">
    <property type="component" value="Unassembled WGS sequence"/>
</dbReference>
<evidence type="ECO:0000313" key="1">
    <source>
        <dbReference type="EMBL" id="CRK75910.1"/>
    </source>
</evidence>
<dbReference type="InterPro" id="IPR049245">
    <property type="entry name" value="DUF6880"/>
</dbReference>